<dbReference type="Pfam" id="PF08350">
    <property type="entry name" value="FilR1_middle"/>
    <property type="match status" value="1"/>
</dbReference>
<evidence type="ECO:0000259" key="1">
    <source>
        <dbReference type="Pfam" id="PF08350"/>
    </source>
</evidence>
<dbReference type="Gene3D" id="1.10.10.10">
    <property type="entry name" value="Winged helix-like DNA-binding domain superfamily/Winged helix DNA-binding domain"/>
    <property type="match status" value="1"/>
</dbReference>
<dbReference type="InterPro" id="IPR013561">
    <property type="entry name" value="FilR1_middle_dom"/>
</dbReference>
<feature type="domain" description="Methanogenesis regulatory protein FilR1 middle" evidence="1">
    <location>
        <begin position="126"/>
        <end position="254"/>
    </location>
</feature>
<gene>
    <name evidence="3" type="ORF">AUR64_01780</name>
</gene>
<keyword evidence="4" id="KW-1185">Reference proteome</keyword>
<dbReference type="InterPro" id="IPR036390">
    <property type="entry name" value="WH_DNA-bd_sf"/>
</dbReference>
<dbReference type="AlphaFoldDB" id="A0A0W1R4C8"/>
<evidence type="ECO:0000259" key="2">
    <source>
        <dbReference type="Pfam" id="PF25213"/>
    </source>
</evidence>
<dbReference type="EMBL" id="LOPU01000037">
    <property type="protein sequence ID" value="KTG07986.1"/>
    <property type="molecule type" value="Genomic_DNA"/>
</dbReference>
<evidence type="ECO:0000313" key="3">
    <source>
        <dbReference type="EMBL" id="KTG07986.1"/>
    </source>
</evidence>
<name>A0A0W1R4C8_9EURY</name>
<comment type="caution">
    <text evidence="3">The sequence shown here is derived from an EMBL/GenBank/DDBJ whole genome shotgun (WGS) entry which is preliminary data.</text>
</comment>
<sequence length="269" mass="30365">MPTPTPLDDVEFLAASPNRVTVLQALAADAHTRTELYESTGISRPTLGRVLEGFERRGWIVKSGRRYEITRLGALLADEFGRLLKTVETIQQLAKLEPRLPTDCMEFDFRLFADATITVPHAPDVFAHIRRVEELTQNAAEVHYVTQNVYLDSIPEQRTLILDHGQRQEIIISEAAFSVLFENSSVADIVRELLATDNMTLYLYRGPLPVAIGLLDDVATILPYDDQDFPCALIETRNETIRDWVTAMIDDYRAHAELLTPERLSELAS</sequence>
<evidence type="ECO:0008006" key="5">
    <source>
        <dbReference type="Google" id="ProtNLM"/>
    </source>
</evidence>
<feature type="domain" description="HVO-A0261-like N-terminal" evidence="2">
    <location>
        <begin position="8"/>
        <end position="91"/>
    </location>
</feature>
<dbReference type="Proteomes" id="UP000054387">
    <property type="component" value="Unassembled WGS sequence"/>
</dbReference>
<dbReference type="SUPFAM" id="SSF46785">
    <property type="entry name" value="Winged helix' DNA-binding domain"/>
    <property type="match status" value="1"/>
</dbReference>
<evidence type="ECO:0000313" key="4">
    <source>
        <dbReference type="Proteomes" id="UP000054387"/>
    </source>
</evidence>
<organism evidence="3 4">
    <name type="scientific">Haloprofundus marisrubri</name>
    <dbReference type="NCBI Taxonomy" id="1514971"/>
    <lineage>
        <taxon>Archaea</taxon>
        <taxon>Methanobacteriati</taxon>
        <taxon>Methanobacteriota</taxon>
        <taxon>Stenosarchaea group</taxon>
        <taxon>Halobacteria</taxon>
        <taxon>Halobacteriales</taxon>
        <taxon>Haloferacaceae</taxon>
        <taxon>Haloprofundus</taxon>
    </lineage>
</organism>
<dbReference type="InterPro" id="IPR057527">
    <property type="entry name" value="HVO_A0261-like_N"/>
</dbReference>
<dbReference type="RefSeq" id="WP_058583413.1">
    <property type="nucleotide sequence ID" value="NZ_LOPU01000037.1"/>
</dbReference>
<dbReference type="OrthoDB" id="330490at2157"/>
<dbReference type="InterPro" id="IPR036388">
    <property type="entry name" value="WH-like_DNA-bd_sf"/>
</dbReference>
<protein>
    <recommendedName>
        <fullName evidence="5">Transcriptional regulator</fullName>
    </recommendedName>
</protein>
<accession>A0A0W1R4C8</accession>
<dbReference type="Pfam" id="PF25213">
    <property type="entry name" value="HVO_A0261_N"/>
    <property type="match status" value="1"/>
</dbReference>
<proteinExistence type="predicted"/>
<reference evidence="3 4" key="1">
    <citation type="submission" date="2015-12" db="EMBL/GenBank/DDBJ databases">
        <title>Haloprofundus marisrubri gen. nov., sp. nov., an extremely halophilic archaeon isolated from the Discovery deep brine-seawater interface in the Red Sea.</title>
        <authorList>
            <person name="Zhang G."/>
            <person name="Stingl U."/>
            <person name="Rashid M."/>
        </authorList>
    </citation>
    <scope>NUCLEOTIDE SEQUENCE [LARGE SCALE GENOMIC DNA]</scope>
    <source>
        <strain evidence="3 4">SB9</strain>
    </source>
</reference>